<reference evidence="1" key="1">
    <citation type="submission" date="2024-09" db="EMBL/GenBank/DDBJ databases">
        <title>Black Yeasts Isolated from many extreme environments.</title>
        <authorList>
            <person name="Coleine C."/>
            <person name="Stajich J.E."/>
            <person name="Selbmann L."/>
        </authorList>
    </citation>
    <scope>NUCLEOTIDE SEQUENCE</scope>
    <source>
        <strain evidence="1">CCFEE 5737</strain>
    </source>
</reference>
<accession>A0ACC3CTC2</accession>
<organism evidence="1 2">
    <name type="scientific">Coniosporium uncinatum</name>
    <dbReference type="NCBI Taxonomy" id="93489"/>
    <lineage>
        <taxon>Eukaryota</taxon>
        <taxon>Fungi</taxon>
        <taxon>Dikarya</taxon>
        <taxon>Ascomycota</taxon>
        <taxon>Pezizomycotina</taxon>
        <taxon>Dothideomycetes</taxon>
        <taxon>Dothideomycetes incertae sedis</taxon>
        <taxon>Coniosporium</taxon>
    </lineage>
</organism>
<name>A0ACC3CTC2_9PEZI</name>
<gene>
    <name evidence="1" type="ORF">LTS18_001393</name>
</gene>
<keyword evidence="2" id="KW-1185">Reference proteome</keyword>
<proteinExistence type="predicted"/>
<sequence length="327" mass="35598">MLQKSRGLNVDCVAYDLEDSVTPGRKAEARSNLRQLLEQPRVDGIREQAVRINAVETGLALDDLTEVVRPLYHVLRHVAQLKAPHVDTVVIPKVNSASDLHFVTDVIRHMLPERHPSTTASSSSSSSSSASSAPKQHQQPLRLLALIESARALQDLSSICKASPYLSGLVFAAEDFAADLSLTRTPSLSEFLYARSAIATASRAHELDSTIDLVCTAYKGDDGQRTLEEECLGGKGLGFNGKQLIHPSQVEIAQRTFSPGEKEVEWAVRVVVADRKADEQGRGAWTLDGKMIDVPVVKKANGIVAKADLCGFDVEGIKAKWKDQEPE</sequence>
<evidence type="ECO:0000313" key="2">
    <source>
        <dbReference type="Proteomes" id="UP001186974"/>
    </source>
</evidence>
<protein>
    <submittedName>
        <fullName evidence="1">Uncharacterized protein</fullName>
    </submittedName>
</protein>
<evidence type="ECO:0000313" key="1">
    <source>
        <dbReference type="EMBL" id="KAK3044399.1"/>
    </source>
</evidence>
<dbReference type="Proteomes" id="UP001186974">
    <property type="component" value="Unassembled WGS sequence"/>
</dbReference>
<dbReference type="EMBL" id="JAWDJW010011999">
    <property type="protein sequence ID" value="KAK3044399.1"/>
    <property type="molecule type" value="Genomic_DNA"/>
</dbReference>
<comment type="caution">
    <text evidence="1">The sequence shown here is derived from an EMBL/GenBank/DDBJ whole genome shotgun (WGS) entry which is preliminary data.</text>
</comment>